<dbReference type="SUPFAM" id="SSF56059">
    <property type="entry name" value="Glutathione synthetase ATP-binding domain-like"/>
    <property type="match status" value="1"/>
</dbReference>
<evidence type="ECO:0000313" key="1">
    <source>
        <dbReference type="EMBL" id="MDM4018271.1"/>
    </source>
</evidence>
<evidence type="ECO:0008006" key="3">
    <source>
        <dbReference type="Google" id="ProtNLM"/>
    </source>
</evidence>
<comment type="caution">
    <text evidence="1">The sequence shown here is derived from an EMBL/GenBank/DDBJ whole genome shotgun (WGS) entry which is preliminary data.</text>
</comment>
<keyword evidence="2" id="KW-1185">Reference proteome</keyword>
<reference evidence="1 2" key="1">
    <citation type="submission" date="2023-06" db="EMBL/GenBank/DDBJ databases">
        <title>Roseiconus lacunae JC819 isolated from Gulf of Mannar region, Tamil Nadu.</title>
        <authorList>
            <person name="Pk S."/>
            <person name="Ch S."/>
            <person name="Ch V.R."/>
        </authorList>
    </citation>
    <scope>NUCLEOTIDE SEQUENCE [LARGE SCALE GENOMIC DNA]</scope>
    <source>
        <strain evidence="1 2">JC819</strain>
    </source>
</reference>
<accession>A0ABT7PQ58</accession>
<name>A0ABT7PQ58_9BACT</name>
<dbReference type="RefSeq" id="WP_149494902.1">
    <property type="nucleotide sequence ID" value="NZ_CP141221.1"/>
</dbReference>
<gene>
    <name evidence="1" type="ORF">QTN89_22665</name>
</gene>
<dbReference type="Proteomes" id="UP001239462">
    <property type="component" value="Unassembled WGS sequence"/>
</dbReference>
<proteinExistence type="predicted"/>
<sequence length="331" mass="39022">MIFFLTTKRHDYTIRKCLRLECRMLQTIVRPMCYAQLFLMRQFPRGTYVFADHERLTARDLDRLAKLCSQLENARGFQLLNHPARTLGRLPLLKRLRQTGINQFDAYRLSDHPQPKHFPVFIRGEDDHKGPLSTLIHTQQQLDHAYRTWDQRWGRTHRKLVVEHCDIGDENGVYRKYAAFRIGNRILPRHLFFSRHWCVKSWELLDEDLLAEERQYIDDFPHHDQLLQIFELAGVDFGRIDYGVKEGMLQVWEINTNPMLPVDYGGGGEARQSLHDAFNQRFIDAMRALEDGLTDDTPLRLDRTIPIWAAPQIAAEMIYRRALRGTRKRAG</sequence>
<organism evidence="1 2">
    <name type="scientific">Roseiconus lacunae</name>
    <dbReference type="NCBI Taxonomy" id="2605694"/>
    <lineage>
        <taxon>Bacteria</taxon>
        <taxon>Pseudomonadati</taxon>
        <taxon>Planctomycetota</taxon>
        <taxon>Planctomycetia</taxon>
        <taxon>Pirellulales</taxon>
        <taxon>Pirellulaceae</taxon>
        <taxon>Roseiconus</taxon>
    </lineage>
</organism>
<dbReference type="EMBL" id="JASZZN010000020">
    <property type="protein sequence ID" value="MDM4018271.1"/>
    <property type="molecule type" value="Genomic_DNA"/>
</dbReference>
<evidence type="ECO:0000313" key="2">
    <source>
        <dbReference type="Proteomes" id="UP001239462"/>
    </source>
</evidence>
<protein>
    <recommendedName>
        <fullName evidence="3">ATP-grasp domain-containing protein</fullName>
    </recommendedName>
</protein>